<organism evidence="22 23">
    <name type="scientific">Dermatophagoides farinae</name>
    <name type="common">American house dust mite</name>
    <dbReference type="NCBI Taxonomy" id="6954"/>
    <lineage>
        <taxon>Eukaryota</taxon>
        <taxon>Metazoa</taxon>
        <taxon>Ecdysozoa</taxon>
        <taxon>Arthropoda</taxon>
        <taxon>Chelicerata</taxon>
        <taxon>Arachnida</taxon>
        <taxon>Acari</taxon>
        <taxon>Acariformes</taxon>
        <taxon>Sarcoptiformes</taxon>
        <taxon>Astigmata</taxon>
        <taxon>Psoroptidia</taxon>
        <taxon>Analgoidea</taxon>
        <taxon>Pyroglyphidae</taxon>
        <taxon>Dermatophagoidinae</taxon>
        <taxon>Dermatophagoides</taxon>
    </lineage>
</organism>
<dbReference type="InterPro" id="IPR000960">
    <property type="entry name" value="Flavin_mOase"/>
</dbReference>
<evidence type="ECO:0000256" key="16">
    <source>
        <dbReference type="ARBA" id="ARBA00048088"/>
    </source>
</evidence>
<evidence type="ECO:0000256" key="10">
    <source>
        <dbReference type="ARBA" id="ARBA00023002"/>
    </source>
</evidence>
<dbReference type="GO" id="GO:0050661">
    <property type="term" value="F:NADP binding"/>
    <property type="evidence" value="ECO:0007669"/>
    <property type="project" value="InterPro"/>
</dbReference>
<keyword evidence="23" id="KW-1185">Reference proteome</keyword>
<evidence type="ECO:0000256" key="15">
    <source>
        <dbReference type="ARBA" id="ARBA00048041"/>
    </source>
</evidence>
<evidence type="ECO:0000256" key="13">
    <source>
        <dbReference type="ARBA" id="ARBA00045957"/>
    </source>
</evidence>
<comment type="caution">
    <text evidence="22">The sequence shown here is derived from an EMBL/GenBank/DDBJ whole genome shotgun (WGS) entry which is preliminary data.</text>
</comment>
<evidence type="ECO:0000256" key="9">
    <source>
        <dbReference type="ARBA" id="ARBA00022989"/>
    </source>
</evidence>
<dbReference type="GO" id="GO:0005789">
    <property type="term" value="C:endoplasmic reticulum membrane"/>
    <property type="evidence" value="ECO:0007669"/>
    <property type="project" value="UniProtKB-SubCell"/>
</dbReference>
<dbReference type="GO" id="GO:0004499">
    <property type="term" value="F:N,N-dimethylaniline monooxygenase activity"/>
    <property type="evidence" value="ECO:0007669"/>
    <property type="project" value="UniProtKB-UniRule"/>
</dbReference>
<evidence type="ECO:0000256" key="18">
    <source>
        <dbReference type="PIRNR" id="PIRNR000332"/>
    </source>
</evidence>
<comment type="similarity">
    <text evidence="3 18 19">Belongs to the FMO family.</text>
</comment>
<comment type="function">
    <text evidence="13">Broad spectrum monooxygenase that catalyzes the oxygenation of a wide variety of nitrogen- and sulfur-containing compounds including xenobiotics. Catalyzes the S-oxygenation of hypotaurine to produce taurine, an organic osmolyte involved in cell volume regulation as well as a variety of cytoprotective and developmental processes. In vitro, catalyzes the N-oxygenation of trimethylamine (TMA) to produce trimethylamine N-oxide (TMAO) and could therefore participate to the detoxification of this compound that is generated by the action of gut microbiota from dietary precursors such as choline, choline containing compounds, betaine or L-carnitine.</text>
</comment>
<proteinExistence type="inferred from homology"/>
<evidence type="ECO:0000256" key="7">
    <source>
        <dbReference type="ARBA" id="ARBA00022827"/>
    </source>
</evidence>
<evidence type="ECO:0000256" key="11">
    <source>
        <dbReference type="ARBA" id="ARBA00023033"/>
    </source>
</evidence>
<evidence type="ECO:0000256" key="4">
    <source>
        <dbReference type="ARBA" id="ARBA00022630"/>
    </source>
</evidence>
<keyword evidence="12 18" id="KW-0472">Membrane</keyword>
<evidence type="ECO:0000256" key="14">
    <source>
        <dbReference type="ARBA" id="ARBA00047338"/>
    </source>
</evidence>
<dbReference type="InterPro" id="IPR036188">
    <property type="entry name" value="FAD/NAD-bd_sf"/>
</dbReference>
<gene>
    <name evidence="22" type="ORF">DERF_008531</name>
    <name evidence="21" type="ORF">HUG17_2630</name>
</gene>
<evidence type="ECO:0000256" key="12">
    <source>
        <dbReference type="ARBA" id="ARBA00023136"/>
    </source>
</evidence>
<dbReference type="PANTHER" id="PTHR23023">
    <property type="entry name" value="DIMETHYLANILINE MONOOXYGENASE"/>
    <property type="match status" value="1"/>
</dbReference>
<name>A0A922I3M0_DERFA</name>
<evidence type="ECO:0000313" key="21">
    <source>
        <dbReference type="EMBL" id="KAH7638597.1"/>
    </source>
</evidence>
<sequence>MDQSTKSNKNKIVCIIGAGISGMVTAKSCLEYGIEPVVYERTKNLGGLWRFRELVEPGQGSVMRSTVVNSSKVMTAFSDYPFPDDYPNFMPNELMYEYLVNYGKEFQLESHVRFSHDVLRIEHAKDPNDGYMVTVKDLNNDFIQTLRYDAVAVCSGHHHTPKSPTFPGQETFQGKIIHSHEVRSILNNEDFIDKRIVVLGIGNSGGDVAAEAAPVAKQVYLSSRNGGTWLLRRTGLGGQPVDTVGIRRAFMGALHTLPYSLRCSVMEFLASRMVGHDLLGLRPENIRFFEQHAMINDHIPTYIHLGWIKMRFGIERFTPNGVVFERDNGHVTECDLVVMATGYEHSFPFITSEVFDTSNGRFDLYKHVFDPRQPQPERLAFIGLPAANGSLPPISEIQSRWFCLLLTGQCKPLPSVKKMFKKIENDRIWVADRFGADRVDHFRFEVEMMDYMDMVARSAGLMPNIFIHMIKDPRLWWSLVFKPCIAAQYRIKGPGAKPKQARKLILTIDERIKAPYRKVRKPEIIQQQQQQENGNEFDSKRALLNPNKTKFN</sequence>
<reference evidence="21" key="3">
    <citation type="journal article" date="2021" name="World Allergy Organ. J.">
        <title>Chromosome-level assembly of Dermatophagoides farinae genome and transcriptome reveals two novel allergens Der f 37 and Der f 39.</title>
        <authorList>
            <person name="Chen J."/>
            <person name="Cai Z."/>
            <person name="Fan D."/>
            <person name="Hu J."/>
            <person name="Hou Y."/>
            <person name="He Y."/>
            <person name="Zhang Z."/>
            <person name="Zhao Z."/>
            <person name="Gao P."/>
            <person name="Hu W."/>
            <person name="Sun J."/>
            <person name="Li J."/>
            <person name="Ji K."/>
        </authorList>
    </citation>
    <scope>NUCLEOTIDE SEQUENCE</scope>
    <source>
        <strain evidence="21">JKM2019</strain>
    </source>
</reference>
<comment type="catalytic activity">
    <reaction evidence="14">
        <text>hypotaurine + NADH + O2 + H(+) = taurine + NAD(+) + H2O</text>
        <dbReference type="Rhea" id="RHEA:74111"/>
        <dbReference type="ChEBI" id="CHEBI:15377"/>
        <dbReference type="ChEBI" id="CHEBI:15378"/>
        <dbReference type="ChEBI" id="CHEBI:15379"/>
        <dbReference type="ChEBI" id="CHEBI:57540"/>
        <dbReference type="ChEBI" id="CHEBI:57853"/>
        <dbReference type="ChEBI" id="CHEBI:57945"/>
        <dbReference type="ChEBI" id="CHEBI:507393"/>
        <dbReference type="EC" id="1.14.13.8"/>
    </reaction>
    <physiologicalReaction direction="left-to-right" evidence="14">
        <dbReference type="Rhea" id="RHEA:74112"/>
    </physiologicalReaction>
</comment>
<dbReference type="GO" id="GO:0050660">
    <property type="term" value="F:flavin adenine dinucleotide binding"/>
    <property type="evidence" value="ECO:0007669"/>
    <property type="project" value="InterPro"/>
</dbReference>
<keyword evidence="5" id="KW-0812">Transmembrane</keyword>
<dbReference type="Pfam" id="PF00743">
    <property type="entry name" value="FMO-like"/>
    <property type="match status" value="1"/>
</dbReference>
<dbReference type="EC" id="1.-.-.-" evidence="19"/>
<dbReference type="EMBL" id="ASGP02000003">
    <property type="protein sequence ID" value="KAH9517913.1"/>
    <property type="molecule type" value="Genomic_DNA"/>
</dbReference>
<dbReference type="PIRSF" id="PIRSF000332">
    <property type="entry name" value="FMO"/>
    <property type="match status" value="1"/>
</dbReference>
<evidence type="ECO:0000256" key="20">
    <source>
        <dbReference type="SAM" id="MobiDB-lite"/>
    </source>
</evidence>
<comment type="cofactor">
    <cofactor evidence="1 18 19">
        <name>FAD</name>
        <dbReference type="ChEBI" id="CHEBI:57692"/>
    </cofactor>
</comment>
<keyword evidence="4 18" id="KW-0285">Flavoprotein</keyword>
<evidence type="ECO:0000313" key="23">
    <source>
        <dbReference type="Proteomes" id="UP000790347"/>
    </source>
</evidence>
<comment type="catalytic activity">
    <reaction evidence="16">
        <text>trimethylamine + NADPH + O2 = trimethylamine N-oxide + NADP(+) + H2O</text>
        <dbReference type="Rhea" id="RHEA:31979"/>
        <dbReference type="ChEBI" id="CHEBI:15377"/>
        <dbReference type="ChEBI" id="CHEBI:15379"/>
        <dbReference type="ChEBI" id="CHEBI:15724"/>
        <dbReference type="ChEBI" id="CHEBI:57783"/>
        <dbReference type="ChEBI" id="CHEBI:58349"/>
        <dbReference type="ChEBI" id="CHEBI:58389"/>
        <dbReference type="EC" id="1.14.13.148"/>
    </reaction>
    <physiologicalReaction direction="left-to-right" evidence="16">
        <dbReference type="Rhea" id="RHEA:31980"/>
    </physiologicalReaction>
</comment>
<protein>
    <recommendedName>
        <fullName evidence="19">Flavin-containing monooxygenase</fullName>
        <ecNumber evidence="19">1.-.-.-</ecNumber>
    </recommendedName>
</protein>
<evidence type="ECO:0000256" key="2">
    <source>
        <dbReference type="ARBA" id="ARBA00004389"/>
    </source>
</evidence>
<reference evidence="21" key="2">
    <citation type="submission" date="2020-06" db="EMBL/GenBank/DDBJ databases">
        <authorList>
            <person name="Ji K."/>
            <person name="Li J."/>
        </authorList>
    </citation>
    <scope>NUCLEOTIDE SEQUENCE</scope>
    <source>
        <strain evidence="21">JKM2019</strain>
        <tissue evidence="21">Whole body</tissue>
    </source>
</reference>
<dbReference type="EMBL" id="SDOV01000007">
    <property type="protein sequence ID" value="KAH7638597.1"/>
    <property type="molecule type" value="Genomic_DNA"/>
</dbReference>
<keyword evidence="9" id="KW-1133">Transmembrane helix</keyword>
<dbReference type="PRINTS" id="PR00370">
    <property type="entry name" value="FMOXYGENASE"/>
</dbReference>
<dbReference type="Proteomes" id="UP000790347">
    <property type="component" value="Unassembled WGS sequence"/>
</dbReference>
<comment type="catalytic activity">
    <reaction evidence="15">
        <text>hypotaurine + NADPH + O2 + H(+) = taurine + NADP(+) + H2O</text>
        <dbReference type="Rhea" id="RHEA:69819"/>
        <dbReference type="ChEBI" id="CHEBI:15377"/>
        <dbReference type="ChEBI" id="CHEBI:15378"/>
        <dbReference type="ChEBI" id="CHEBI:15379"/>
        <dbReference type="ChEBI" id="CHEBI:57783"/>
        <dbReference type="ChEBI" id="CHEBI:57853"/>
        <dbReference type="ChEBI" id="CHEBI:58349"/>
        <dbReference type="ChEBI" id="CHEBI:507393"/>
        <dbReference type="EC" id="1.14.13.8"/>
    </reaction>
    <physiologicalReaction direction="left-to-right" evidence="15">
        <dbReference type="Rhea" id="RHEA:69820"/>
    </physiologicalReaction>
</comment>
<evidence type="ECO:0000256" key="6">
    <source>
        <dbReference type="ARBA" id="ARBA00022824"/>
    </source>
</evidence>
<keyword evidence="10 18" id="KW-0560">Oxidoreductase</keyword>
<dbReference type="Proteomes" id="UP000828236">
    <property type="component" value="Unassembled WGS sequence"/>
</dbReference>
<keyword evidence="6 18" id="KW-0256">Endoplasmic reticulum</keyword>
<evidence type="ECO:0000256" key="19">
    <source>
        <dbReference type="RuleBase" id="RU361177"/>
    </source>
</evidence>
<accession>A0A922I3M0</accession>
<evidence type="ECO:0000256" key="8">
    <source>
        <dbReference type="ARBA" id="ARBA00022857"/>
    </source>
</evidence>
<dbReference type="Gene3D" id="3.50.50.60">
    <property type="entry name" value="FAD/NAD(P)-binding domain"/>
    <property type="match status" value="1"/>
</dbReference>
<dbReference type="AlphaFoldDB" id="A0A922I3M0"/>
<dbReference type="OrthoDB" id="66881at2759"/>
<reference evidence="22" key="4">
    <citation type="journal article" date="2022" name="Res Sq">
        <title>Comparative Genomics Reveals Insights into the Divergent Evolution of Astigmatic Mites and Household Pest Adaptations.</title>
        <authorList>
            <person name="Xiong Q."/>
            <person name="Wan A.T.-Y."/>
            <person name="Liu X.-Y."/>
            <person name="Fung C.S.-H."/>
            <person name="Xiao X."/>
            <person name="Malainual N."/>
            <person name="Hou J."/>
            <person name="Wang L."/>
            <person name="Wang M."/>
            <person name="Yang K."/>
            <person name="Cui Y."/>
            <person name="Leung E."/>
            <person name="Nong W."/>
            <person name="Shin S.-K."/>
            <person name="Au S."/>
            <person name="Jeong K.Y."/>
            <person name="Chew F.T."/>
            <person name="Hui J."/>
            <person name="Leung T.F."/>
            <person name="Tungtrongchitr A."/>
            <person name="Zhong N."/>
            <person name="Liu Z."/>
            <person name="Tsui S."/>
        </authorList>
    </citation>
    <scope>NUCLEOTIDE SEQUENCE</scope>
    <source>
        <strain evidence="22">Derf</strain>
        <tissue evidence="22">Whole organism</tissue>
    </source>
</reference>
<feature type="region of interest" description="Disordered" evidence="20">
    <location>
        <begin position="519"/>
        <end position="552"/>
    </location>
</feature>
<reference evidence="22" key="1">
    <citation type="submission" date="2013-05" db="EMBL/GenBank/DDBJ databases">
        <authorList>
            <person name="Yim A.K.Y."/>
            <person name="Chan T.F."/>
            <person name="Ji K.M."/>
            <person name="Liu X.Y."/>
            <person name="Zhou J.W."/>
            <person name="Li R.Q."/>
            <person name="Yang K.Y."/>
            <person name="Li J."/>
            <person name="Li M."/>
            <person name="Law P.T.W."/>
            <person name="Wu Y.L."/>
            <person name="Cai Z.L."/>
            <person name="Qin H."/>
            <person name="Bao Y."/>
            <person name="Leung R.K.K."/>
            <person name="Ng P.K.S."/>
            <person name="Zou J."/>
            <person name="Zhong X.J."/>
            <person name="Ran P.X."/>
            <person name="Zhong N.S."/>
            <person name="Liu Z.G."/>
            <person name="Tsui S.K.W."/>
        </authorList>
    </citation>
    <scope>NUCLEOTIDE SEQUENCE</scope>
    <source>
        <strain evidence="22">Derf</strain>
        <tissue evidence="22">Whole organism</tissue>
    </source>
</reference>
<evidence type="ECO:0000256" key="5">
    <source>
        <dbReference type="ARBA" id="ARBA00022692"/>
    </source>
</evidence>
<evidence type="ECO:0000313" key="22">
    <source>
        <dbReference type="EMBL" id="KAH9517913.1"/>
    </source>
</evidence>
<dbReference type="InterPro" id="IPR050346">
    <property type="entry name" value="FMO-like"/>
</dbReference>
<evidence type="ECO:0000256" key="3">
    <source>
        <dbReference type="ARBA" id="ARBA00009183"/>
    </source>
</evidence>
<keyword evidence="11 18" id="KW-0503">Monooxygenase</keyword>
<dbReference type="SUPFAM" id="SSF51905">
    <property type="entry name" value="FAD/NAD(P)-binding domain"/>
    <property type="match status" value="2"/>
</dbReference>
<dbReference type="InterPro" id="IPR020946">
    <property type="entry name" value="Flavin_mOase-like"/>
</dbReference>
<evidence type="ECO:0000256" key="17">
    <source>
        <dbReference type="ARBA" id="ARBA00049443"/>
    </source>
</evidence>
<comment type="subcellular location">
    <subcellularLocation>
        <location evidence="2">Endoplasmic reticulum membrane</location>
        <topology evidence="2">Single-pass membrane protein</topology>
    </subcellularLocation>
</comment>
<evidence type="ECO:0000256" key="1">
    <source>
        <dbReference type="ARBA" id="ARBA00001974"/>
    </source>
</evidence>
<dbReference type="FunFam" id="3.50.50.60:FF:000159">
    <property type="entry name" value="Dimethylaniline monooxygenase [N-oxide-forming]"/>
    <property type="match status" value="1"/>
</dbReference>
<dbReference type="GO" id="GO:0034899">
    <property type="term" value="F:trimethylamine monooxygenase activity"/>
    <property type="evidence" value="ECO:0007669"/>
    <property type="project" value="UniProtKB-EC"/>
</dbReference>
<comment type="catalytic activity">
    <reaction evidence="17">
        <text>N,N-dimethylaniline + NADPH + O2 + H(+) = N,N-dimethylaniline N-oxide + NADP(+) + H2O</text>
        <dbReference type="Rhea" id="RHEA:24468"/>
        <dbReference type="ChEBI" id="CHEBI:15377"/>
        <dbReference type="ChEBI" id="CHEBI:15378"/>
        <dbReference type="ChEBI" id="CHEBI:15379"/>
        <dbReference type="ChEBI" id="CHEBI:16269"/>
        <dbReference type="ChEBI" id="CHEBI:17735"/>
        <dbReference type="ChEBI" id="CHEBI:57783"/>
        <dbReference type="ChEBI" id="CHEBI:58349"/>
        <dbReference type="EC" id="1.14.13.8"/>
    </reaction>
    <physiologicalReaction direction="left-to-right" evidence="17">
        <dbReference type="Rhea" id="RHEA:24469"/>
    </physiologicalReaction>
</comment>
<keyword evidence="8 18" id="KW-0521">NADP</keyword>
<keyword evidence="7 18" id="KW-0274">FAD</keyword>